<feature type="signal peptide" evidence="1">
    <location>
        <begin position="1"/>
        <end position="18"/>
    </location>
</feature>
<keyword evidence="1" id="KW-0732">Signal</keyword>
<accession>A0AAU0P4A3</accession>
<keyword evidence="3" id="KW-1185">Reference proteome</keyword>
<evidence type="ECO:0000313" key="3">
    <source>
        <dbReference type="Proteomes" id="UP001301420"/>
    </source>
</evidence>
<organism evidence="2 3">
    <name type="scientific">Arcobacter cryaerophilus gv. pseudocryaerophilus</name>
    <dbReference type="NCBI Taxonomy" id="2933791"/>
    <lineage>
        <taxon>Bacteria</taxon>
        <taxon>Pseudomonadati</taxon>
        <taxon>Campylobacterota</taxon>
        <taxon>Epsilonproteobacteria</taxon>
        <taxon>Campylobacterales</taxon>
        <taxon>Arcobacteraceae</taxon>
        <taxon>Aliarcobacter</taxon>
    </lineage>
</organism>
<feature type="chain" id="PRO_5043961617" evidence="1">
    <location>
        <begin position="19"/>
        <end position="78"/>
    </location>
</feature>
<name>A0AAU0P4A3_9BACT</name>
<gene>
    <name evidence="2" type="ORF">QUR79_03795</name>
</gene>
<dbReference type="AlphaFoldDB" id="A0AAU0P4A3"/>
<evidence type="ECO:0000313" key="2">
    <source>
        <dbReference type="EMBL" id="WPD04014.1"/>
    </source>
</evidence>
<dbReference type="EMBL" id="CP129950">
    <property type="protein sequence ID" value="WPD04014.1"/>
    <property type="molecule type" value="Genomic_DNA"/>
</dbReference>
<dbReference type="RefSeq" id="WP_390839814.1">
    <property type="nucleotide sequence ID" value="NZ_CP129950.1"/>
</dbReference>
<sequence>MVMKIFFTFLVLVGISSATEVTICQFKNGLGYANSKIICDNDKSYTTIQEMYADAWRYKGTFVLKDETYVVMEKENSK</sequence>
<dbReference type="Proteomes" id="UP001301420">
    <property type="component" value="Chromosome"/>
</dbReference>
<evidence type="ECO:0000256" key="1">
    <source>
        <dbReference type="SAM" id="SignalP"/>
    </source>
</evidence>
<proteinExistence type="predicted"/>
<reference evidence="2 3" key="1">
    <citation type="submission" date="2023-06" db="EMBL/GenBank/DDBJ databases">
        <title>Characterization of Arcobacter Isolates from Retail Chicken Sold in Supermarkets in Tbilisi, Georgia.</title>
        <authorList>
            <person name="Riediger M."/>
            <person name="Zautner A.E."/>
        </authorList>
    </citation>
    <scope>NUCLEOTIDE SEQUENCE [LARGE SCALE GENOMIC DNA]</scope>
    <source>
        <strain evidence="2 3">DSM 115972</strain>
    </source>
</reference>
<protein>
    <submittedName>
        <fullName evidence="2">Uncharacterized protein</fullName>
    </submittedName>
</protein>